<dbReference type="RefSeq" id="WP_127690630.1">
    <property type="nucleotide sequence ID" value="NZ_RZUL01000002.1"/>
</dbReference>
<reference evidence="3 4" key="1">
    <citation type="submission" date="2019-01" db="EMBL/GenBank/DDBJ databases">
        <authorList>
            <person name="Chen W.-M."/>
        </authorList>
    </citation>
    <scope>NUCLEOTIDE SEQUENCE [LARGE SCALE GENOMIC DNA]</scope>
    <source>
        <strain evidence="3 4">TLA-22</strain>
    </source>
</reference>
<gene>
    <name evidence="3" type="ORF">ENE74_08155</name>
</gene>
<name>A0A437J9J6_9SPHN</name>
<comment type="similarity">
    <text evidence="1">Belongs to the aspartate/glutamate racemases family.</text>
</comment>
<sequence length="230" mass="25016">MRKIGLIGGLSWTSTARYYQIINEMVARAKGGFHSAPLLIESLDFAEVARCATTDDWDCASGQLIGAAQRLEQAGAEALLICANSMHKVYDAVAASVAVPIIHIAEVVGEKMHADGVKSAALIGTRNVMTEKFYRQRLVAHGVSLLPADMDLADRIDRIVYDELVHGKATRESERFMKSELTDIAKEQVQAVVLACTELEMIVDVKANVLPIYDCTSLHAKAGAAFILQE</sequence>
<accession>A0A437J9J6</accession>
<dbReference type="Proteomes" id="UP000282977">
    <property type="component" value="Unassembled WGS sequence"/>
</dbReference>
<dbReference type="Gene3D" id="3.40.50.1860">
    <property type="match status" value="2"/>
</dbReference>
<dbReference type="Pfam" id="PF01177">
    <property type="entry name" value="Asp_Glu_race"/>
    <property type="match status" value="1"/>
</dbReference>
<dbReference type="SUPFAM" id="SSF53681">
    <property type="entry name" value="Aspartate/glutamate racemase"/>
    <property type="match status" value="2"/>
</dbReference>
<dbReference type="InterPro" id="IPR001920">
    <property type="entry name" value="Asp/Glu_race"/>
</dbReference>
<evidence type="ECO:0000313" key="4">
    <source>
        <dbReference type="Proteomes" id="UP000282977"/>
    </source>
</evidence>
<protein>
    <submittedName>
        <fullName evidence="3">Amino acid racemase</fullName>
        <ecNumber evidence="3">5.1.1.-</ecNumber>
    </submittedName>
</protein>
<keyword evidence="4" id="KW-1185">Reference proteome</keyword>
<proteinExistence type="inferred from homology"/>
<dbReference type="PANTHER" id="PTHR21198">
    <property type="entry name" value="GLUTAMATE RACEMASE"/>
    <property type="match status" value="1"/>
</dbReference>
<evidence type="ECO:0000313" key="3">
    <source>
        <dbReference type="EMBL" id="RVT42177.1"/>
    </source>
</evidence>
<organism evidence="3 4">
    <name type="scientific">Sphingobium algorifonticola</name>
    <dbReference type="NCBI Taxonomy" id="2008318"/>
    <lineage>
        <taxon>Bacteria</taxon>
        <taxon>Pseudomonadati</taxon>
        <taxon>Pseudomonadota</taxon>
        <taxon>Alphaproteobacteria</taxon>
        <taxon>Sphingomonadales</taxon>
        <taxon>Sphingomonadaceae</taxon>
        <taxon>Sphingobium</taxon>
    </lineage>
</organism>
<dbReference type="OrthoDB" id="9803739at2"/>
<comment type="caution">
    <text evidence="3">The sequence shown here is derived from an EMBL/GenBank/DDBJ whole genome shotgun (WGS) entry which is preliminary data.</text>
</comment>
<dbReference type="GO" id="GO:0047661">
    <property type="term" value="F:amino-acid racemase activity"/>
    <property type="evidence" value="ECO:0007669"/>
    <property type="project" value="InterPro"/>
</dbReference>
<dbReference type="EMBL" id="RZUL01000002">
    <property type="protein sequence ID" value="RVT42177.1"/>
    <property type="molecule type" value="Genomic_DNA"/>
</dbReference>
<dbReference type="AlphaFoldDB" id="A0A437J9J6"/>
<dbReference type="InterPro" id="IPR015942">
    <property type="entry name" value="Asp/Glu/hydantoin_racemase"/>
</dbReference>
<dbReference type="EC" id="5.1.1.-" evidence="3"/>
<evidence type="ECO:0000256" key="1">
    <source>
        <dbReference type="ARBA" id="ARBA00007847"/>
    </source>
</evidence>
<dbReference type="InterPro" id="IPR004380">
    <property type="entry name" value="Asp_race"/>
</dbReference>
<dbReference type="PANTHER" id="PTHR21198:SF7">
    <property type="entry name" value="ASPARTATE-GLUTAMATE RACEMASE FAMILY"/>
    <property type="match status" value="1"/>
</dbReference>
<dbReference type="NCBIfam" id="TIGR00035">
    <property type="entry name" value="asp_race"/>
    <property type="match status" value="1"/>
</dbReference>
<evidence type="ECO:0000256" key="2">
    <source>
        <dbReference type="ARBA" id="ARBA00023235"/>
    </source>
</evidence>
<keyword evidence="2 3" id="KW-0413">Isomerase</keyword>